<evidence type="ECO:0000313" key="3">
    <source>
        <dbReference type="Proteomes" id="UP001221302"/>
    </source>
</evidence>
<dbReference type="SUPFAM" id="SSF110997">
    <property type="entry name" value="Sporulation related repeat"/>
    <property type="match status" value="1"/>
</dbReference>
<dbReference type="GO" id="GO:0042834">
    <property type="term" value="F:peptidoglycan binding"/>
    <property type="evidence" value="ECO:0007669"/>
    <property type="project" value="InterPro"/>
</dbReference>
<protein>
    <submittedName>
        <fullName evidence="2">SPOR domain-containing protein</fullName>
    </submittedName>
</protein>
<keyword evidence="3" id="KW-1185">Reference proteome</keyword>
<dbReference type="InterPro" id="IPR036680">
    <property type="entry name" value="SPOR-like_sf"/>
</dbReference>
<dbReference type="Gene3D" id="3.30.70.1070">
    <property type="entry name" value="Sporulation related repeat"/>
    <property type="match status" value="1"/>
</dbReference>
<accession>A0AAE3P158</accession>
<dbReference type="Proteomes" id="UP001221302">
    <property type="component" value="Unassembled WGS sequence"/>
</dbReference>
<dbReference type="InterPro" id="IPR011990">
    <property type="entry name" value="TPR-like_helical_dom_sf"/>
</dbReference>
<evidence type="ECO:0000313" key="2">
    <source>
        <dbReference type="EMBL" id="MDF1611123.1"/>
    </source>
</evidence>
<name>A0AAE3P158_9BACT</name>
<dbReference type="InterPro" id="IPR007730">
    <property type="entry name" value="SPOR-like_dom"/>
</dbReference>
<dbReference type="Pfam" id="PF05036">
    <property type="entry name" value="SPOR"/>
    <property type="match status" value="1"/>
</dbReference>
<feature type="domain" description="SPOR" evidence="1">
    <location>
        <begin position="151"/>
        <end position="230"/>
    </location>
</feature>
<comment type="caution">
    <text evidence="2">The sequence shown here is derived from an EMBL/GenBank/DDBJ whole genome shotgun (WGS) entry which is preliminary data.</text>
</comment>
<reference evidence="2" key="1">
    <citation type="submission" date="2023-03" db="EMBL/GenBank/DDBJ databases">
        <title>Stygiobacter electus gen. nov., sp. nov., facultatively anaerobic thermotolerant bacterium of the class Ignavibacteria from a well of Yessentuki mineral water deposit.</title>
        <authorList>
            <person name="Podosokorskaya O.A."/>
            <person name="Elcheninov A.G."/>
            <person name="Petrova N.F."/>
            <person name="Zavarzina D.G."/>
            <person name="Kublanov I.V."/>
            <person name="Merkel A.Y."/>
        </authorList>
    </citation>
    <scope>NUCLEOTIDE SEQUENCE</scope>
    <source>
        <strain evidence="2">09-Me</strain>
    </source>
</reference>
<dbReference type="PROSITE" id="PS51724">
    <property type="entry name" value="SPOR"/>
    <property type="match status" value="1"/>
</dbReference>
<dbReference type="EMBL" id="JARGDL010000003">
    <property type="protein sequence ID" value="MDF1611123.1"/>
    <property type="molecule type" value="Genomic_DNA"/>
</dbReference>
<dbReference type="AlphaFoldDB" id="A0AAE3P158"/>
<organism evidence="2 3">
    <name type="scientific">Stygiobacter electus</name>
    <dbReference type="NCBI Taxonomy" id="3032292"/>
    <lineage>
        <taxon>Bacteria</taxon>
        <taxon>Pseudomonadati</taxon>
        <taxon>Ignavibacteriota</taxon>
        <taxon>Ignavibacteria</taxon>
        <taxon>Ignavibacteriales</taxon>
        <taxon>Melioribacteraceae</taxon>
        <taxon>Stygiobacter</taxon>
    </lineage>
</organism>
<sequence>MRNIIFILIIFPLFTFAQEIDIKDALKQIEAGNIKEAEKSLKSFQAKNPIDHSVKFLDAVLTQNAKEAVKKFEDYFKKYQTSKYADASLFRIFSYYYALGFYKKADTLLTQLKTKFPNSPYLKTADKTIPDFDDVEFAEDKSLEKEKTDISKSAGKYSIQVGAFLSLENATKLSEQLKKENFPSEIIQKEIGGSVLNVVYAGNFQNEIDAKKYLEVINKKFNVSARIVLK</sequence>
<dbReference type="Gene3D" id="1.25.40.10">
    <property type="entry name" value="Tetratricopeptide repeat domain"/>
    <property type="match status" value="1"/>
</dbReference>
<gene>
    <name evidence="2" type="ORF">P0M35_03105</name>
</gene>
<proteinExistence type="predicted"/>
<evidence type="ECO:0000259" key="1">
    <source>
        <dbReference type="PROSITE" id="PS51724"/>
    </source>
</evidence>
<dbReference type="RefSeq" id="WP_321534890.1">
    <property type="nucleotide sequence ID" value="NZ_JARGDL010000003.1"/>
</dbReference>